<protein>
    <recommendedName>
        <fullName evidence="5">FtsX-like permease family protein</fullName>
    </recommendedName>
</protein>
<keyword evidence="2" id="KW-0732">Signal</keyword>
<feature type="transmembrane region" description="Helical" evidence="1">
    <location>
        <begin position="361"/>
        <end position="380"/>
    </location>
</feature>
<keyword evidence="1" id="KW-1133">Transmembrane helix</keyword>
<reference evidence="3" key="2">
    <citation type="submission" date="2020-09" db="EMBL/GenBank/DDBJ databases">
        <authorList>
            <person name="Sun Q."/>
            <person name="Ohkuma M."/>
        </authorList>
    </citation>
    <scope>NUCLEOTIDE SEQUENCE</scope>
    <source>
        <strain evidence="3">JCM 19831</strain>
    </source>
</reference>
<dbReference type="Proteomes" id="UP000642070">
    <property type="component" value="Unassembled WGS sequence"/>
</dbReference>
<evidence type="ECO:0000313" key="3">
    <source>
        <dbReference type="EMBL" id="GGM69102.1"/>
    </source>
</evidence>
<feature type="transmembrane region" description="Helical" evidence="1">
    <location>
        <begin position="927"/>
        <end position="944"/>
    </location>
</feature>
<feature type="transmembrane region" description="Helical" evidence="1">
    <location>
        <begin position="401"/>
        <end position="419"/>
    </location>
</feature>
<comment type="caution">
    <text evidence="3">The sequence shown here is derived from an EMBL/GenBank/DDBJ whole genome shotgun (WGS) entry which is preliminary data.</text>
</comment>
<feature type="transmembrane region" description="Helical" evidence="1">
    <location>
        <begin position="884"/>
        <end position="907"/>
    </location>
</feature>
<accession>A0A917UBC6</accession>
<feature type="transmembrane region" description="Helical" evidence="1">
    <location>
        <begin position="288"/>
        <end position="309"/>
    </location>
</feature>
<keyword evidence="4" id="KW-1185">Reference proteome</keyword>
<feature type="transmembrane region" description="Helical" evidence="1">
    <location>
        <begin position="330"/>
        <end position="355"/>
    </location>
</feature>
<reference evidence="3" key="1">
    <citation type="journal article" date="2014" name="Int. J. Syst. Evol. Microbiol.">
        <title>Complete genome sequence of Corynebacterium casei LMG S-19264T (=DSM 44701T), isolated from a smear-ripened cheese.</title>
        <authorList>
            <consortium name="US DOE Joint Genome Institute (JGI-PGF)"/>
            <person name="Walter F."/>
            <person name="Albersmeier A."/>
            <person name="Kalinowski J."/>
            <person name="Ruckert C."/>
        </authorList>
    </citation>
    <scope>NUCLEOTIDE SEQUENCE</scope>
    <source>
        <strain evidence="3">JCM 19831</strain>
    </source>
</reference>
<proteinExistence type="predicted"/>
<name>A0A917UBC6_9ACTN</name>
<evidence type="ECO:0008006" key="5">
    <source>
        <dbReference type="Google" id="ProtNLM"/>
    </source>
</evidence>
<gene>
    <name evidence="3" type="ORF">GCM10007977_083490</name>
</gene>
<organism evidence="3 4">
    <name type="scientific">Dactylosporangium sucinum</name>
    <dbReference type="NCBI Taxonomy" id="1424081"/>
    <lineage>
        <taxon>Bacteria</taxon>
        <taxon>Bacillati</taxon>
        <taxon>Actinomycetota</taxon>
        <taxon>Actinomycetes</taxon>
        <taxon>Micromonosporales</taxon>
        <taxon>Micromonosporaceae</taxon>
        <taxon>Dactylosporangium</taxon>
    </lineage>
</organism>
<evidence type="ECO:0000313" key="4">
    <source>
        <dbReference type="Proteomes" id="UP000642070"/>
    </source>
</evidence>
<evidence type="ECO:0000256" key="1">
    <source>
        <dbReference type="SAM" id="Phobius"/>
    </source>
</evidence>
<dbReference type="EMBL" id="BMPI01000058">
    <property type="protein sequence ID" value="GGM69102.1"/>
    <property type="molecule type" value="Genomic_DNA"/>
</dbReference>
<keyword evidence="1" id="KW-0812">Transmembrane</keyword>
<sequence length="961" mass="98085">MIALVLAMLRSRWARALIVALLTALATAAAVAAPVYVDRADRRIVGAEVSGAAAGDLNVVVTGQVESTGDGSMPRTFESLASGWLDAPGYDSVFSAQFVAQPTELPFASAEQLSRISYRERLCEHVVVVAGRCLMGAGEAVVSEHSAERLGVKPGQAVSMSGSRYDDLINKYVPAGGPTALTVVGIIRARDSAEPYWGRSGALADLAGPALSVDRRTLATFARPSELQWYDAYPRPGAITVASLDELRDWIASAKRRSTEGARLSTGLDGVIERIDERRAAVRATVPYAVAPVLVLAWAVIVLAVSAAARARRFEHGIIALRGVARRWRWWLATGETVVAVPVGAVAGFTAVGGWTTPGALRYAGIAVLGAVLLALVVAVRTVAAPVSALLREVDRRARRWRGAVVLALVAAAVATVQLRGADGFGGGVALVAPALVMLAVALAAAAVVPPLAAAAARRALHRGRLAAALAGLRLARRPVGARVLVVLVVALASLGFAAAATTAVTQRQAVDADVQTGAPVVLRVGATSRTHLLSAVRAADPDGRYAMAVVPIAASSYGPAVLAVDASRLERVAILSHTSASVPRGELAGVLHPPVAGEPVVLTASRISLDVTVTTLDRPDIAFAVTVAPRDGRATTAVELGALRPGRAAYAADVPCAAGCRLVDLTVRLPPYLGPTVVLTVHNPPSPRWRVAPGASAAPADGGGVTFTLPASGRADAGILRTADAPEALPVLATGPLPPEGTVGSFGGKSVPARIAATADRLPRLGTTGALVDLDYADRLAVDSAAEDAEVWLTADAPPSVVETLVSRGLTVKGRQTVGDARVALAGEGSAQGLRFYLVAGAIAVALAAAALVVGTIGGNAADLRALRSQGLPARTARLVEPLAALRLVLTAGVAGALAAVAAWLAAAGSLPGLQWAGVPPLAEPAVAFGSALVLLAVVAVLSSQARLRVTYGTSPPSDR</sequence>
<evidence type="ECO:0000256" key="2">
    <source>
        <dbReference type="SAM" id="SignalP"/>
    </source>
</evidence>
<feature type="signal peptide" evidence="2">
    <location>
        <begin position="1"/>
        <end position="32"/>
    </location>
</feature>
<dbReference type="AlphaFoldDB" id="A0A917UBC6"/>
<feature type="transmembrane region" description="Helical" evidence="1">
    <location>
        <begin position="837"/>
        <end position="863"/>
    </location>
</feature>
<dbReference type="RefSeq" id="WP_190255602.1">
    <property type="nucleotide sequence ID" value="NZ_BMPI01000058.1"/>
</dbReference>
<keyword evidence="1" id="KW-0472">Membrane</keyword>
<feature type="chain" id="PRO_5037034602" description="FtsX-like permease family protein" evidence="2">
    <location>
        <begin position="33"/>
        <end position="961"/>
    </location>
</feature>
<feature type="transmembrane region" description="Helical" evidence="1">
    <location>
        <begin position="431"/>
        <end position="456"/>
    </location>
</feature>
<feature type="transmembrane region" description="Helical" evidence="1">
    <location>
        <begin position="484"/>
        <end position="505"/>
    </location>
</feature>